<reference evidence="2 3" key="1">
    <citation type="submission" date="2013-11" db="EMBL/GenBank/DDBJ databases">
        <title>Genome sequencing of Stegodyphus mimosarum.</title>
        <authorList>
            <person name="Bechsgaard J."/>
        </authorList>
    </citation>
    <scope>NUCLEOTIDE SEQUENCE [LARGE SCALE GENOMIC DNA]</scope>
</reference>
<evidence type="ECO:0000313" key="3">
    <source>
        <dbReference type="Proteomes" id="UP000054359"/>
    </source>
</evidence>
<dbReference type="PROSITE" id="PS51465">
    <property type="entry name" value="KAZAL_2"/>
    <property type="match status" value="1"/>
</dbReference>
<dbReference type="SUPFAM" id="SSF100895">
    <property type="entry name" value="Kazal-type serine protease inhibitors"/>
    <property type="match status" value="1"/>
</dbReference>
<dbReference type="InterPro" id="IPR036058">
    <property type="entry name" value="Kazal_dom_sf"/>
</dbReference>
<organism evidence="2 3">
    <name type="scientific">Stegodyphus mimosarum</name>
    <name type="common">African social velvet spider</name>
    <dbReference type="NCBI Taxonomy" id="407821"/>
    <lineage>
        <taxon>Eukaryota</taxon>
        <taxon>Metazoa</taxon>
        <taxon>Ecdysozoa</taxon>
        <taxon>Arthropoda</taxon>
        <taxon>Chelicerata</taxon>
        <taxon>Arachnida</taxon>
        <taxon>Araneae</taxon>
        <taxon>Araneomorphae</taxon>
        <taxon>Entelegynae</taxon>
        <taxon>Eresoidea</taxon>
        <taxon>Eresidae</taxon>
        <taxon>Stegodyphus</taxon>
    </lineage>
</organism>
<name>A0A087V0V9_STEMI</name>
<protein>
    <recommendedName>
        <fullName evidence="1">Kazal-like domain-containing protein</fullName>
    </recommendedName>
</protein>
<sequence>MRTCRYVIEGVVAVEMESCVQVPKCPEVCLPFYDPVCGSDGHLYINRCRMLQHNCGKGIRSMPRRFCSSDASQGSTS</sequence>
<gene>
    <name evidence="2" type="ORF">X975_08742</name>
</gene>
<dbReference type="AlphaFoldDB" id="A0A087V0V9"/>
<accession>A0A087V0V9</accession>
<dbReference type="EMBL" id="KL815614">
    <property type="protein sequence ID" value="KFM83248.1"/>
    <property type="molecule type" value="Genomic_DNA"/>
</dbReference>
<dbReference type="SMART" id="SM00280">
    <property type="entry name" value="KAZAL"/>
    <property type="match status" value="1"/>
</dbReference>
<dbReference type="OrthoDB" id="6614329at2759"/>
<dbReference type="InterPro" id="IPR002350">
    <property type="entry name" value="Kazal_dom"/>
</dbReference>
<dbReference type="CDD" id="cd00104">
    <property type="entry name" value="KAZAL_FS"/>
    <property type="match status" value="1"/>
</dbReference>
<keyword evidence="3" id="KW-1185">Reference proteome</keyword>
<feature type="non-terminal residue" evidence="2">
    <location>
        <position position="77"/>
    </location>
</feature>
<dbReference type="Pfam" id="PF07648">
    <property type="entry name" value="Kazal_2"/>
    <property type="match status" value="1"/>
</dbReference>
<evidence type="ECO:0000259" key="1">
    <source>
        <dbReference type="PROSITE" id="PS51465"/>
    </source>
</evidence>
<dbReference type="Proteomes" id="UP000054359">
    <property type="component" value="Unassembled WGS sequence"/>
</dbReference>
<feature type="domain" description="Kazal-like" evidence="1">
    <location>
        <begin position="20"/>
        <end position="69"/>
    </location>
</feature>
<evidence type="ECO:0000313" key="2">
    <source>
        <dbReference type="EMBL" id="KFM83248.1"/>
    </source>
</evidence>
<dbReference type="STRING" id="407821.A0A087V0V9"/>
<proteinExistence type="predicted"/>
<dbReference type="Gene3D" id="3.30.60.30">
    <property type="match status" value="1"/>
</dbReference>